<accession>A0ABN2HWR8</accession>
<keyword evidence="1" id="KW-1133">Transmembrane helix</keyword>
<name>A0ABN2HWR8_9ACTN</name>
<feature type="transmembrane region" description="Helical" evidence="1">
    <location>
        <begin position="62"/>
        <end position="81"/>
    </location>
</feature>
<organism evidence="2 3">
    <name type="scientific">Fodinicola feengrottensis</name>
    <dbReference type="NCBI Taxonomy" id="435914"/>
    <lineage>
        <taxon>Bacteria</taxon>
        <taxon>Bacillati</taxon>
        <taxon>Actinomycetota</taxon>
        <taxon>Actinomycetes</taxon>
        <taxon>Mycobacteriales</taxon>
        <taxon>Fodinicola</taxon>
    </lineage>
</organism>
<protein>
    <submittedName>
        <fullName evidence="2">Uncharacterized protein</fullName>
    </submittedName>
</protein>
<keyword evidence="1" id="KW-0812">Transmembrane</keyword>
<gene>
    <name evidence="2" type="ORF">GCM10009765_50130</name>
</gene>
<keyword evidence="3" id="KW-1185">Reference proteome</keyword>
<evidence type="ECO:0000313" key="3">
    <source>
        <dbReference type="Proteomes" id="UP001500618"/>
    </source>
</evidence>
<evidence type="ECO:0000256" key="1">
    <source>
        <dbReference type="SAM" id="Phobius"/>
    </source>
</evidence>
<sequence>MSSPETPATEGTSNAFVGWLRYAFLRPDYVKQARPKLRGLSRLERRRAKVQYQMHAGAFRTWVYAAALIGFIVVFGLLVMYA</sequence>
<reference evidence="2 3" key="1">
    <citation type="journal article" date="2019" name="Int. J. Syst. Evol. Microbiol.">
        <title>The Global Catalogue of Microorganisms (GCM) 10K type strain sequencing project: providing services to taxonomists for standard genome sequencing and annotation.</title>
        <authorList>
            <consortium name="The Broad Institute Genomics Platform"/>
            <consortium name="The Broad Institute Genome Sequencing Center for Infectious Disease"/>
            <person name="Wu L."/>
            <person name="Ma J."/>
        </authorList>
    </citation>
    <scope>NUCLEOTIDE SEQUENCE [LARGE SCALE GENOMIC DNA]</scope>
    <source>
        <strain evidence="2 3">JCM 14718</strain>
    </source>
</reference>
<dbReference type="Proteomes" id="UP001500618">
    <property type="component" value="Unassembled WGS sequence"/>
</dbReference>
<dbReference type="EMBL" id="BAAANY010000020">
    <property type="protein sequence ID" value="GAA1694855.1"/>
    <property type="molecule type" value="Genomic_DNA"/>
</dbReference>
<proteinExistence type="predicted"/>
<evidence type="ECO:0000313" key="2">
    <source>
        <dbReference type="EMBL" id="GAA1694855.1"/>
    </source>
</evidence>
<dbReference type="RefSeq" id="WP_344312924.1">
    <property type="nucleotide sequence ID" value="NZ_BAAANY010000020.1"/>
</dbReference>
<comment type="caution">
    <text evidence="2">The sequence shown here is derived from an EMBL/GenBank/DDBJ whole genome shotgun (WGS) entry which is preliminary data.</text>
</comment>
<keyword evidence="1" id="KW-0472">Membrane</keyword>